<dbReference type="PROSITE" id="PS51257">
    <property type="entry name" value="PROKAR_LIPOPROTEIN"/>
    <property type="match status" value="1"/>
</dbReference>
<reference evidence="2" key="1">
    <citation type="submission" date="2022-10" db="EMBL/GenBank/DDBJ databases">
        <title>Two novel species of Flavobacterium.</title>
        <authorList>
            <person name="Liu Q."/>
            <person name="Xin Y.-H."/>
        </authorList>
    </citation>
    <scope>NUCLEOTIDE SEQUENCE</scope>
    <source>
        <strain evidence="2">LS1R49</strain>
    </source>
</reference>
<accession>A0A9X3C5U1</accession>
<feature type="region of interest" description="Disordered" evidence="1">
    <location>
        <begin position="80"/>
        <end position="138"/>
    </location>
</feature>
<dbReference type="RefSeq" id="WP_264206218.1">
    <property type="nucleotide sequence ID" value="NZ_JAOZEW010000010.1"/>
</dbReference>
<feature type="compositionally biased region" description="Basic residues" evidence="1">
    <location>
        <begin position="110"/>
        <end position="119"/>
    </location>
</feature>
<dbReference type="Proteomes" id="UP001151079">
    <property type="component" value="Unassembled WGS sequence"/>
</dbReference>
<feature type="compositionally biased region" description="Basic residues" evidence="1">
    <location>
        <begin position="129"/>
        <end position="138"/>
    </location>
</feature>
<evidence type="ECO:0000256" key="1">
    <source>
        <dbReference type="SAM" id="MobiDB-lite"/>
    </source>
</evidence>
<gene>
    <name evidence="2" type="ORF">OIU83_10535</name>
</gene>
<evidence type="ECO:0000313" key="2">
    <source>
        <dbReference type="EMBL" id="MCV9928092.1"/>
    </source>
</evidence>
<protein>
    <submittedName>
        <fullName evidence="2">Uncharacterized protein</fullName>
    </submittedName>
</protein>
<dbReference type="EMBL" id="JAOZEW010000010">
    <property type="protein sequence ID" value="MCV9928092.1"/>
    <property type="molecule type" value="Genomic_DNA"/>
</dbReference>
<organism evidence="2 3">
    <name type="scientific">Flavobacterium shii</name>
    <dbReference type="NCBI Taxonomy" id="2987687"/>
    <lineage>
        <taxon>Bacteria</taxon>
        <taxon>Pseudomonadati</taxon>
        <taxon>Bacteroidota</taxon>
        <taxon>Flavobacteriia</taxon>
        <taxon>Flavobacteriales</taxon>
        <taxon>Flavobacteriaceae</taxon>
        <taxon>Flavobacterium</taxon>
    </lineage>
</organism>
<feature type="compositionally biased region" description="Low complexity" evidence="1">
    <location>
        <begin position="84"/>
        <end position="106"/>
    </location>
</feature>
<sequence>MRKLLLFLIPFIFSSCVTNYYYVNIDEDTPIYENTNGTESIIIIPKGYGAYISSGTKKYKKVKWKNYKGWVINPVYSYDENSKNYTRNNSSPNSNNTSASYSSPTNKSTPGKKVHVKSYTRKDGTYVRSHTRSSPKRR</sequence>
<proteinExistence type="predicted"/>
<evidence type="ECO:0000313" key="3">
    <source>
        <dbReference type="Proteomes" id="UP001151079"/>
    </source>
</evidence>
<name>A0A9X3C5U1_9FLAO</name>
<keyword evidence="3" id="KW-1185">Reference proteome</keyword>
<comment type="caution">
    <text evidence="2">The sequence shown here is derived from an EMBL/GenBank/DDBJ whole genome shotgun (WGS) entry which is preliminary data.</text>
</comment>
<dbReference type="AlphaFoldDB" id="A0A9X3C5U1"/>